<proteinExistence type="predicted"/>
<feature type="transmembrane region" description="Helical" evidence="1">
    <location>
        <begin position="110"/>
        <end position="130"/>
    </location>
</feature>
<keyword evidence="1" id="KW-1133">Transmembrane helix</keyword>
<evidence type="ECO:0000313" key="2">
    <source>
        <dbReference type="EMBL" id="GAA4412140.1"/>
    </source>
</evidence>
<organism evidence="2 3">
    <name type="scientific">Nibrella viscosa</name>
    <dbReference type="NCBI Taxonomy" id="1084524"/>
    <lineage>
        <taxon>Bacteria</taxon>
        <taxon>Pseudomonadati</taxon>
        <taxon>Bacteroidota</taxon>
        <taxon>Cytophagia</taxon>
        <taxon>Cytophagales</taxon>
        <taxon>Spirosomataceae</taxon>
        <taxon>Nibrella</taxon>
    </lineage>
</organism>
<evidence type="ECO:0000256" key="1">
    <source>
        <dbReference type="SAM" id="Phobius"/>
    </source>
</evidence>
<dbReference type="EMBL" id="BAABHB010000009">
    <property type="protein sequence ID" value="GAA4412140.1"/>
    <property type="molecule type" value="Genomic_DNA"/>
</dbReference>
<dbReference type="Proteomes" id="UP001500936">
    <property type="component" value="Unassembled WGS sequence"/>
</dbReference>
<keyword evidence="1" id="KW-0472">Membrane</keyword>
<sequence length="139" mass="15280">MRLLIAGTETSRGMKLTNFSRKADVVGITGSVLCILHCLTTPILLMTSALVANETVRVGYLSLDYLFIGINIAAVYHATRHNTSALIKASLWFFLGLFAVSLLLEEVNPVFEYVAYAASAGLVFSHLYNIRYSRTAHAH</sequence>
<name>A0ABP8KQ02_9BACT</name>
<reference evidence="3" key="1">
    <citation type="journal article" date="2019" name="Int. J. Syst. Evol. Microbiol.">
        <title>The Global Catalogue of Microorganisms (GCM) 10K type strain sequencing project: providing services to taxonomists for standard genome sequencing and annotation.</title>
        <authorList>
            <consortium name="The Broad Institute Genomics Platform"/>
            <consortium name="The Broad Institute Genome Sequencing Center for Infectious Disease"/>
            <person name="Wu L."/>
            <person name="Ma J."/>
        </authorList>
    </citation>
    <scope>NUCLEOTIDE SEQUENCE [LARGE SCALE GENOMIC DNA]</scope>
    <source>
        <strain evidence="3">JCM 17925</strain>
    </source>
</reference>
<accession>A0ABP8KQ02</accession>
<keyword evidence="1" id="KW-0812">Transmembrane</keyword>
<feature type="transmembrane region" description="Helical" evidence="1">
    <location>
        <begin position="25"/>
        <end position="52"/>
    </location>
</feature>
<feature type="transmembrane region" description="Helical" evidence="1">
    <location>
        <begin position="58"/>
        <end position="78"/>
    </location>
</feature>
<feature type="transmembrane region" description="Helical" evidence="1">
    <location>
        <begin position="85"/>
        <end position="104"/>
    </location>
</feature>
<protein>
    <recommendedName>
        <fullName evidence="4">MerC mercury resistance protein</fullName>
    </recommendedName>
</protein>
<gene>
    <name evidence="2" type="ORF">GCM10023187_38790</name>
</gene>
<evidence type="ECO:0008006" key="4">
    <source>
        <dbReference type="Google" id="ProtNLM"/>
    </source>
</evidence>
<comment type="caution">
    <text evidence="2">The sequence shown here is derived from an EMBL/GenBank/DDBJ whole genome shotgun (WGS) entry which is preliminary data.</text>
</comment>
<evidence type="ECO:0000313" key="3">
    <source>
        <dbReference type="Proteomes" id="UP001500936"/>
    </source>
</evidence>
<keyword evidence="3" id="KW-1185">Reference proteome</keyword>
<dbReference type="InterPro" id="IPR004891">
    <property type="entry name" value="Mercury-R_MerC"/>
</dbReference>
<dbReference type="Pfam" id="PF03203">
    <property type="entry name" value="MerC"/>
    <property type="match status" value="1"/>
</dbReference>